<dbReference type="RefSeq" id="WP_127888347.1">
    <property type="nucleotide sequence ID" value="NZ_CP028137.1"/>
</dbReference>
<protein>
    <submittedName>
        <fullName evidence="9">ABC transporter permease</fullName>
    </submittedName>
</protein>
<dbReference type="GO" id="GO:0005886">
    <property type="term" value="C:plasma membrane"/>
    <property type="evidence" value="ECO:0007669"/>
    <property type="project" value="UniProtKB-SubCell"/>
</dbReference>
<evidence type="ECO:0000313" key="9">
    <source>
        <dbReference type="EMBL" id="AZZ53987.1"/>
    </source>
</evidence>
<feature type="transmembrane region" description="Helical" evidence="8">
    <location>
        <begin position="169"/>
        <end position="191"/>
    </location>
</feature>
<evidence type="ECO:0000313" key="10">
    <source>
        <dbReference type="Proteomes" id="UP000285317"/>
    </source>
</evidence>
<keyword evidence="5 8" id="KW-0812">Transmembrane</keyword>
<dbReference type="PANTHER" id="PTHR30472">
    <property type="entry name" value="FERRIC ENTEROBACTIN TRANSPORT SYSTEM PERMEASE PROTEIN"/>
    <property type="match status" value="1"/>
</dbReference>
<keyword evidence="4" id="KW-1003">Cell membrane</keyword>
<dbReference type="KEGG" id="rfs:C1I64_19410"/>
<dbReference type="CDD" id="cd06550">
    <property type="entry name" value="TM_ABC_iron-siderophores_like"/>
    <property type="match status" value="2"/>
</dbReference>
<feature type="transmembrane region" description="Helical" evidence="8">
    <location>
        <begin position="339"/>
        <end position="357"/>
    </location>
</feature>
<comment type="similarity">
    <text evidence="2">Belongs to the binding-protein-dependent transport system permease family. FecCD subfamily.</text>
</comment>
<feature type="transmembrane region" description="Helical" evidence="8">
    <location>
        <begin position="560"/>
        <end position="581"/>
    </location>
</feature>
<dbReference type="AlphaFoldDB" id="A0A3T0T5S5"/>
<feature type="transmembrane region" description="Helical" evidence="8">
    <location>
        <begin position="488"/>
        <end position="507"/>
    </location>
</feature>
<name>A0A3T0T5S5_9MICO</name>
<dbReference type="SUPFAM" id="SSF81345">
    <property type="entry name" value="ABC transporter involved in vitamin B12 uptake, BtuC"/>
    <property type="match status" value="2"/>
</dbReference>
<gene>
    <name evidence="9" type="ORF">C1I64_19410</name>
</gene>
<feature type="transmembrane region" description="Helical" evidence="8">
    <location>
        <begin position="304"/>
        <end position="327"/>
    </location>
</feature>
<accession>A0A3T0T5S5</accession>
<feature type="transmembrane region" description="Helical" evidence="8">
    <location>
        <begin position="20"/>
        <end position="43"/>
    </location>
</feature>
<evidence type="ECO:0000256" key="5">
    <source>
        <dbReference type="ARBA" id="ARBA00022692"/>
    </source>
</evidence>
<dbReference type="GO" id="GO:0033214">
    <property type="term" value="P:siderophore-iron import into cell"/>
    <property type="evidence" value="ECO:0007669"/>
    <property type="project" value="TreeGrafter"/>
</dbReference>
<dbReference type="GO" id="GO:0022857">
    <property type="term" value="F:transmembrane transporter activity"/>
    <property type="evidence" value="ECO:0007669"/>
    <property type="project" value="InterPro"/>
</dbReference>
<evidence type="ECO:0000256" key="1">
    <source>
        <dbReference type="ARBA" id="ARBA00004651"/>
    </source>
</evidence>
<evidence type="ECO:0000256" key="7">
    <source>
        <dbReference type="ARBA" id="ARBA00023136"/>
    </source>
</evidence>
<evidence type="ECO:0000256" key="6">
    <source>
        <dbReference type="ARBA" id="ARBA00022989"/>
    </source>
</evidence>
<feature type="transmembrane region" description="Helical" evidence="8">
    <location>
        <begin position="273"/>
        <end position="292"/>
    </location>
</feature>
<dbReference type="PANTHER" id="PTHR30472:SF37">
    <property type="entry name" value="FE(3+) DICITRATE TRANSPORT SYSTEM PERMEASE PROTEIN FECD-RELATED"/>
    <property type="match status" value="1"/>
</dbReference>
<proteinExistence type="inferred from homology"/>
<evidence type="ECO:0000256" key="4">
    <source>
        <dbReference type="ARBA" id="ARBA00022475"/>
    </source>
</evidence>
<keyword evidence="7 8" id="KW-0472">Membrane</keyword>
<evidence type="ECO:0000256" key="2">
    <source>
        <dbReference type="ARBA" id="ARBA00007935"/>
    </source>
</evidence>
<reference evidence="9 10" key="1">
    <citation type="submission" date="2018-03" db="EMBL/GenBank/DDBJ databases">
        <title>Bacteriophage NCPPB3778 and a type I-E CRISPR drive the evolution of the US Biological Select Agent, Rathayibacter toxicus.</title>
        <authorList>
            <person name="Davis E.W.II."/>
            <person name="Tabima J.F."/>
            <person name="Weisberg A.J."/>
            <person name="Dantas Lopes L."/>
            <person name="Wiseman M.S."/>
            <person name="Wiseman M.S."/>
            <person name="Pupko T."/>
            <person name="Belcher M.S."/>
            <person name="Sechler A.J."/>
            <person name="Tancos M.A."/>
            <person name="Schroeder B.K."/>
            <person name="Murray T.D."/>
            <person name="Luster D.G."/>
            <person name="Schneider W.L."/>
            <person name="Rogers E."/>
            <person name="Andreote F.D."/>
            <person name="Grunwald N.J."/>
            <person name="Putnam M.L."/>
            <person name="Chang J.H."/>
        </authorList>
    </citation>
    <scope>NUCLEOTIDE SEQUENCE [LARGE SCALE GENOMIC DNA]</scope>
    <source>
        <strain evidence="9 10">DSM 15932</strain>
    </source>
</reference>
<feature type="transmembrane region" description="Helical" evidence="8">
    <location>
        <begin position="461"/>
        <end position="482"/>
    </location>
</feature>
<feature type="transmembrane region" description="Helical" evidence="8">
    <location>
        <begin position="136"/>
        <end position="157"/>
    </location>
</feature>
<dbReference type="InterPro" id="IPR037294">
    <property type="entry name" value="ABC_BtuC-like"/>
</dbReference>
<dbReference type="EMBL" id="CP028137">
    <property type="protein sequence ID" value="AZZ53987.1"/>
    <property type="molecule type" value="Genomic_DNA"/>
</dbReference>
<feature type="transmembrane region" description="Helical" evidence="8">
    <location>
        <begin position="607"/>
        <end position="634"/>
    </location>
</feature>
<dbReference type="InterPro" id="IPR000522">
    <property type="entry name" value="ABC_transptr_permease_BtuC"/>
</dbReference>
<feature type="transmembrane region" description="Helical" evidence="8">
    <location>
        <begin position="378"/>
        <end position="402"/>
    </location>
</feature>
<feature type="transmembrane region" description="Helical" evidence="8">
    <location>
        <begin position="83"/>
        <end position="100"/>
    </location>
</feature>
<comment type="subcellular location">
    <subcellularLocation>
        <location evidence="1">Cell membrane</location>
        <topology evidence="1">Multi-pass membrane protein</topology>
    </subcellularLocation>
</comment>
<dbReference type="Proteomes" id="UP000285317">
    <property type="component" value="Chromosome"/>
</dbReference>
<sequence>MTTTPTAAQRRATAPSGRRAALGGVGVLAALTVAVVLIGLWHLTQGTSGIGADGLLRALLGEDVAVGGVSAGDVFAGSRLPRLSAGIAVGLALGAAGALLQSISRNALASPDTLAVTAGAYFALTVVAAFSLTVPLWASSGVAFLGGLAAAALVLALTGRAAGTSSTRLILAGSAIAMALDSGTAMLLILFRENTTGLFAWGSGSLGQLNIDASARAAPLIVVVLALALLLSRRLDVLGLGEDGAASLGVPVRSTRALAVLCAVLLTSTSVTLAGPIAFVGLGAPVLTRLLAARVPALRRHVFLVPASALIGAALIVLADALLRAILSPEGATAIPTGIPTAVLGGLVIVVLALRMRDAGAARSARTVRSTLRTARRFRVVLGVVAVLLAVTIVLALLAGSLQLRLGDVVLWLQSAAPDLVARALDERAPRIAAAVLAGGALALAGTAVQGTVRNPLAEPGLLGITAGAGLGAVIVVTTGLGGGGRPVLIAMAIAAGLATFGAIALLSWRGGLQPDRFVLVGIGAGYALSAVTAFLLLSSDPWRTPRILTWLSGTTYGRSLPDVLPVALGILVLLPVLLGLRRRLDLLAIDEDTPRILGVRPERTRLGVLALAAVLASLAVVAVGTVGFVGLVAPHLARTLVGARHGRIVPVAMLLGGLLVLVADTLGRTLIAPSQLPAGLMIALVGAPYFVWLLRRTRD</sequence>
<keyword evidence="6 8" id="KW-1133">Transmembrane helix</keyword>
<feature type="transmembrane region" description="Helical" evidence="8">
    <location>
        <begin position="112"/>
        <end position="130"/>
    </location>
</feature>
<feature type="transmembrane region" description="Helical" evidence="8">
    <location>
        <begin position="677"/>
        <end position="695"/>
    </location>
</feature>
<feature type="transmembrane region" description="Helical" evidence="8">
    <location>
        <begin position="646"/>
        <end position="665"/>
    </location>
</feature>
<organism evidence="9 10">
    <name type="scientific">Rathayibacter festucae DSM 15932</name>
    <dbReference type="NCBI Taxonomy" id="1328866"/>
    <lineage>
        <taxon>Bacteria</taxon>
        <taxon>Bacillati</taxon>
        <taxon>Actinomycetota</taxon>
        <taxon>Actinomycetes</taxon>
        <taxon>Micrococcales</taxon>
        <taxon>Microbacteriaceae</taxon>
        <taxon>Rathayibacter</taxon>
    </lineage>
</organism>
<dbReference type="NCBIfam" id="NF007867">
    <property type="entry name" value="PRK10577.1-3"/>
    <property type="match status" value="1"/>
</dbReference>
<dbReference type="Pfam" id="PF01032">
    <property type="entry name" value="FecCD"/>
    <property type="match status" value="2"/>
</dbReference>
<evidence type="ECO:0000256" key="8">
    <source>
        <dbReference type="SAM" id="Phobius"/>
    </source>
</evidence>
<keyword evidence="3" id="KW-0813">Transport</keyword>
<evidence type="ECO:0000256" key="3">
    <source>
        <dbReference type="ARBA" id="ARBA00022448"/>
    </source>
</evidence>
<feature type="transmembrane region" description="Helical" evidence="8">
    <location>
        <begin position="432"/>
        <end position="449"/>
    </location>
</feature>
<feature type="transmembrane region" description="Helical" evidence="8">
    <location>
        <begin position="519"/>
        <end position="540"/>
    </location>
</feature>
<dbReference type="Gene3D" id="1.10.3470.10">
    <property type="entry name" value="ABC transporter involved in vitamin B12 uptake, BtuC"/>
    <property type="match status" value="2"/>
</dbReference>